<evidence type="ECO:0000313" key="2">
    <source>
        <dbReference type="Proteomes" id="UP000223606"/>
    </source>
</evidence>
<dbReference type="KEGG" id="hdi:HDIA_0735"/>
<proteinExistence type="predicted"/>
<reference evidence="2" key="1">
    <citation type="submission" date="2017-09" db="EMBL/GenBank/DDBJ databases">
        <title>Genome sequence of Nannocystis excedens DSM 71.</title>
        <authorList>
            <person name="Blom J."/>
        </authorList>
    </citation>
    <scope>NUCLEOTIDE SEQUENCE [LARGE SCALE GENOMIC DNA]</scope>
    <source>
        <strain evidence="2">type strain: E19</strain>
    </source>
</reference>
<name>A0A2C9D201_9HYPH</name>
<evidence type="ECO:0000313" key="1">
    <source>
        <dbReference type="EMBL" id="SON54276.1"/>
    </source>
</evidence>
<keyword evidence="2" id="KW-1185">Reference proteome</keyword>
<protein>
    <submittedName>
        <fullName evidence="1">Uncharacterized protein</fullName>
    </submittedName>
</protein>
<organism evidence="1 2">
    <name type="scientific">Hartmannibacter diazotrophicus</name>
    <dbReference type="NCBI Taxonomy" id="1482074"/>
    <lineage>
        <taxon>Bacteria</taxon>
        <taxon>Pseudomonadati</taxon>
        <taxon>Pseudomonadota</taxon>
        <taxon>Alphaproteobacteria</taxon>
        <taxon>Hyphomicrobiales</taxon>
        <taxon>Pleomorphomonadaceae</taxon>
        <taxon>Hartmannibacter</taxon>
    </lineage>
</organism>
<accession>A0A2C9D201</accession>
<dbReference type="AlphaFoldDB" id="A0A2C9D201"/>
<dbReference type="RefSeq" id="WP_099554460.1">
    <property type="nucleotide sequence ID" value="NZ_LT960614.1"/>
</dbReference>
<dbReference type="Proteomes" id="UP000223606">
    <property type="component" value="Chromosome 1"/>
</dbReference>
<dbReference type="EMBL" id="LT960614">
    <property type="protein sequence ID" value="SON54276.1"/>
    <property type="molecule type" value="Genomic_DNA"/>
</dbReference>
<gene>
    <name evidence="1" type="ORF">HDIA_0735</name>
</gene>
<sequence length="62" mass="6929">MFYHLGLAEALGVSETQLERMSLRELSDRAFKKGFELKLDRNGVGKGLTLHDGRPNQAAQAR</sequence>